<gene>
    <name evidence="5" type="ORF">ACFQ2Z_22815</name>
</gene>
<dbReference type="InterPro" id="IPR036388">
    <property type="entry name" value="WH-like_DNA-bd_sf"/>
</dbReference>
<dbReference type="InterPro" id="IPR036390">
    <property type="entry name" value="WH_DNA-bd_sf"/>
</dbReference>
<accession>A0ABW3SHR3</accession>
<reference evidence="6" key="1">
    <citation type="journal article" date="2019" name="Int. J. Syst. Evol. Microbiol.">
        <title>The Global Catalogue of Microorganisms (GCM) 10K type strain sequencing project: providing services to taxonomists for standard genome sequencing and annotation.</title>
        <authorList>
            <consortium name="The Broad Institute Genomics Platform"/>
            <consortium name="The Broad Institute Genome Sequencing Center for Infectious Disease"/>
            <person name="Wu L."/>
            <person name="Ma J."/>
        </authorList>
    </citation>
    <scope>NUCLEOTIDE SEQUENCE [LARGE SCALE GENOMIC DNA]</scope>
    <source>
        <strain evidence="6">CCUG 48216</strain>
    </source>
</reference>
<name>A0ABW3SHR3_9BACL</name>
<dbReference type="Proteomes" id="UP001597211">
    <property type="component" value="Unassembled WGS sequence"/>
</dbReference>
<dbReference type="EMBL" id="JBHTKZ010000073">
    <property type="protein sequence ID" value="MFD1184173.1"/>
    <property type="molecule type" value="Genomic_DNA"/>
</dbReference>
<comment type="caution">
    <text evidence="5">The sequence shown here is derived from an EMBL/GenBank/DDBJ whole genome shotgun (WGS) entry which is preliminary data.</text>
</comment>
<dbReference type="PANTHER" id="PTHR33154:SF33">
    <property type="entry name" value="TRANSCRIPTIONAL REPRESSOR SDPR"/>
    <property type="match status" value="1"/>
</dbReference>
<dbReference type="PRINTS" id="PR00778">
    <property type="entry name" value="HTHARSR"/>
</dbReference>
<sequence>MEYQVEVDFAPIYECVASLTAFFAKQNHGAMDAGKLWVKGVQEQFAPATLQKMQVSVKRLDDFSLAPYIWKCPGPRTVTSFLEWFAGLQTGELYEISAACSQSVPANLTELRDAACEVLREWDLRYFSTIDPRILEGLQQEASVLRTRLGEMSGMEIYETATNGMRLYPGDTLNQVVLIPQYHARPLVTSSIFETMIFTQYSCDLFPPVPGYPAPGLLRLTRALSDETRLRILRLLAGKQMTFTEITREIAISKSTIHYHLIALRAAGLVIVHYQAKGSEFKSVEYSLRREALNGLSGQIDDYFEGD</sequence>
<keyword evidence="1" id="KW-0805">Transcription regulation</keyword>
<evidence type="ECO:0000256" key="1">
    <source>
        <dbReference type="ARBA" id="ARBA00023015"/>
    </source>
</evidence>
<keyword evidence="2" id="KW-0238">DNA-binding</keyword>
<keyword evidence="3" id="KW-0804">Transcription</keyword>
<evidence type="ECO:0000256" key="3">
    <source>
        <dbReference type="ARBA" id="ARBA00023163"/>
    </source>
</evidence>
<keyword evidence="6" id="KW-1185">Reference proteome</keyword>
<dbReference type="PANTHER" id="PTHR33154">
    <property type="entry name" value="TRANSCRIPTIONAL REGULATOR, ARSR FAMILY"/>
    <property type="match status" value="1"/>
</dbReference>
<dbReference type="SMART" id="SM00418">
    <property type="entry name" value="HTH_ARSR"/>
    <property type="match status" value="1"/>
</dbReference>
<dbReference type="InterPro" id="IPR051081">
    <property type="entry name" value="HTH_MetalResp_TranReg"/>
</dbReference>
<dbReference type="InterPro" id="IPR001845">
    <property type="entry name" value="HTH_ArsR_DNA-bd_dom"/>
</dbReference>
<dbReference type="Pfam" id="PF01022">
    <property type="entry name" value="HTH_5"/>
    <property type="match status" value="1"/>
</dbReference>
<evidence type="ECO:0000259" key="4">
    <source>
        <dbReference type="PROSITE" id="PS50987"/>
    </source>
</evidence>
<protein>
    <submittedName>
        <fullName evidence="5">ArsR/SmtB family transcription factor</fullName>
    </submittedName>
</protein>
<evidence type="ECO:0000313" key="5">
    <source>
        <dbReference type="EMBL" id="MFD1184173.1"/>
    </source>
</evidence>
<dbReference type="SUPFAM" id="SSF46785">
    <property type="entry name" value="Winged helix' DNA-binding domain"/>
    <property type="match status" value="1"/>
</dbReference>
<dbReference type="CDD" id="cd00090">
    <property type="entry name" value="HTH_ARSR"/>
    <property type="match status" value="1"/>
</dbReference>
<evidence type="ECO:0000256" key="2">
    <source>
        <dbReference type="ARBA" id="ARBA00023125"/>
    </source>
</evidence>
<feature type="domain" description="HTH arsR-type" evidence="4">
    <location>
        <begin position="209"/>
        <end position="303"/>
    </location>
</feature>
<dbReference type="InterPro" id="IPR011991">
    <property type="entry name" value="ArsR-like_HTH"/>
</dbReference>
<organism evidence="5 6">
    <name type="scientific">Paenibacillus timonensis</name>
    <dbReference type="NCBI Taxonomy" id="225915"/>
    <lineage>
        <taxon>Bacteria</taxon>
        <taxon>Bacillati</taxon>
        <taxon>Bacillota</taxon>
        <taxon>Bacilli</taxon>
        <taxon>Bacillales</taxon>
        <taxon>Paenibacillaceae</taxon>
        <taxon>Paenibacillus</taxon>
    </lineage>
</organism>
<proteinExistence type="predicted"/>
<evidence type="ECO:0000313" key="6">
    <source>
        <dbReference type="Proteomes" id="UP001597211"/>
    </source>
</evidence>
<dbReference type="PROSITE" id="PS50987">
    <property type="entry name" value="HTH_ARSR_2"/>
    <property type="match status" value="1"/>
</dbReference>
<dbReference type="Gene3D" id="1.10.10.10">
    <property type="entry name" value="Winged helix-like DNA-binding domain superfamily/Winged helix DNA-binding domain"/>
    <property type="match status" value="1"/>
</dbReference>